<gene>
    <name evidence="9 10" type="primary">fabZ</name>
    <name evidence="10" type="ORF">CS053_13315</name>
    <name evidence="11" type="ORF">SAMN05192579_109111</name>
</gene>
<dbReference type="CDD" id="cd01288">
    <property type="entry name" value="FabZ"/>
    <property type="match status" value="1"/>
</dbReference>
<evidence type="ECO:0000256" key="9">
    <source>
        <dbReference type="HAMAP-Rule" id="MF_00406"/>
    </source>
</evidence>
<keyword evidence="6 9" id="KW-0443">Lipid metabolism</keyword>
<dbReference type="RefSeq" id="WP_092703999.1">
    <property type="nucleotide sequence ID" value="NZ_CP042807.1"/>
</dbReference>
<protein>
    <recommendedName>
        <fullName evidence="9">3-hydroxyacyl-[acyl-carrier-protein] dehydratase FabZ</fullName>
        <ecNumber evidence="9">4.2.1.59</ecNumber>
    </recommendedName>
    <alternativeName>
        <fullName evidence="9">(3R)-hydroxymyristoyl-[acyl-carrier-protein] dehydratase</fullName>
        <shortName evidence="9">(3R)-hydroxymyristoyl-ACP dehydrase</shortName>
    </alternativeName>
    <alternativeName>
        <fullName evidence="9">Beta-hydroxyacyl-ACP dehydratase</fullName>
    </alternativeName>
</protein>
<dbReference type="SUPFAM" id="SSF54637">
    <property type="entry name" value="Thioesterase/thiol ester dehydrase-isomerase"/>
    <property type="match status" value="1"/>
</dbReference>
<dbReference type="NCBIfam" id="NF000582">
    <property type="entry name" value="PRK00006.1"/>
    <property type="match status" value="1"/>
</dbReference>
<organism evidence="11 12">
    <name type="scientific">Rhodanobacter glycinis</name>
    <dbReference type="NCBI Taxonomy" id="582702"/>
    <lineage>
        <taxon>Bacteria</taxon>
        <taxon>Pseudomonadati</taxon>
        <taxon>Pseudomonadota</taxon>
        <taxon>Gammaproteobacteria</taxon>
        <taxon>Lysobacterales</taxon>
        <taxon>Rhodanobacteraceae</taxon>
        <taxon>Rhodanobacter</taxon>
    </lineage>
</organism>
<dbReference type="AlphaFoldDB" id="A0A1I4DK30"/>
<comment type="similarity">
    <text evidence="2 9">Belongs to the thioester dehydratase family. FabZ subfamily.</text>
</comment>
<dbReference type="GO" id="GO:0005737">
    <property type="term" value="C:cytoplasm"/>
    <property type="evidence" value="ECO:0007669"/>
    <property type="project" value="UniProtKB-SubCell"/>
</dbReference>
<dbReference type="EMBL" id="FOSR01000009">
    <property type="protein sequence ID" value="SFK93974.1"/>
    <property type="molecule type" value="Genomic_DNA"/>
</dbReference>
<evidence type="ECO:0000256" key="4">
    <source>
        <dbReference type="ARBA" id="ARBA00022516"/>
    </source>
</evidence>
<keyword evidence="12" id="KW-1185">Reference proteome</keyword>
<dbReference type="GO" id="GO:0009245">
    <property type="term" value="P:lipid A biosynthetic process"/>
    <property type="evidence" value="ECO:0007669"/>
    <property type="project" value="UniProtKB-UniRule"/>
</dbReference>
<feature type="active site" evidence="9">
    <location>
        <position position="58"/>
    </location>
</feature>
<dbReference type="KEGG" id="rgl:CS053_13315"/>
<comment type="function">
    <text evidence="8 9">Involved in unsaturated fatty acids biosynthesis. Catalyzes the dehydration of short chain beta-hydroxyacyl-ACPs and long chain saturated and unsaturated beta-hydroxyacyl-ACPs.</text>
</comment>
<dbReference type="Proteomes" id="UP000321807">
    <property type="component" value="Chromosome"/>
</dbReference>
<evidence type="ECO:0000256" key="7">
    <source>
        <dbReference type="ARBA" id="ARBA00023239"/>
    </source>
</evidence>
<evidence type="ECO:0000256" key="6">
    <source>
        <dbReference type="ARBA" id="ARBA00023098"/>
    </source>
</evidence>
<reference evidence="11" key="2">
    <citation type="submission" date="2016-10" db="EMBL/GenBank/DDBJ databases">
        <authorList>
            <person name="de Groot N.N."/>
        </authorList>
    </citation>
    <scope>NUCLEOTIDE SEQUENCE [LARGE SCALE GENOMIC DNA]</scope>
    <source>
        <strain evidence="11">MO64</strain>
    </source>
</reference>
<dbReference type="GO" id="GO:0006633">
    <property type="term" value="P:fatty acid biosynthetic process"/>
    <property type="evidence" value="ECO:0007669"/>
    <property type="project" value="UniProtKB-UniRule"/>
</dbReference>
<comment type="catalytic activity">
    <reaction evidence="9">
        <text>a (3R)-hydroxyacyl-[ACP] = a (2E)-enoyl-[ACP] + H2O</text>
        <dbReference type="Rhea" id="RHEA:13097"/>
        <dbReference type="Rhea" id="RHEA-COMP:9925"/>
        <dbReference type="Rhea" id="RHEA-COMP:9945"/>
        <dbReference type="ChEBI" id="CHEBI:15377"/>
        <dbReference type="ChEBI" id="CHEBI:78784"/>
        <dbReference type="ChEBI" id="CHEBI:78827"/>
        <dbReference type="EC" id="4.2.1.59"/>
    </reaction>
</comment>
<keyword evidence="7 9" id="KW-0456">Lyase</keyword>
<evidence type="ECO:0000313" key="11">
    <source>
        <dbReference type="EMBL" id="SFK93974.1"/>
    </source>
</evidence>
<dbReference type="NCBIfam" id="TIGR01750">
    <property type="entry name" value="fabZ"/>
    <property type="match status" value="1"/>
</dbReference>
<sequence>MNDNTATLSLPVNVEQIQELLPHRYPFLLVDRVIELEPDQRVVTLKNVTINEPFFNGHFPGHPVMPGVLIVEAMAQSAGLLTLISNRLKGSTNNSLFYLAKVDNARFSAPVVPGDQLRMEVRLKRLMRSMGIFEARTLVDGKEVSSCELMCAARNDK</sequence>
<keyword evidence="5 9" id="KW-0441">Lipid A biosynthesis</keyword>
<dbReference type="GO" id="GO:0016020">
    <property type="term" value="C:membrane"/>
    <property type="evidence" value="ECO:0007669"/>
    <property type="project" value="GOC"/>
</dbReference>
<dbReference type="Pfam" id="PF07977">
    <property type="entry name" value="FabA"/>
    <property type="match status" value="1"/>
</dbReference>
<dbReference type="PANTHER" id="PTHR30272:SF1">
    <property type="entry name" value="3-HYDROXYACYL-[ACYL-CARRIER-PROTEIN] DEHYDRATASE"/>
    <property type="match status" value="1"/>
</dbReference>
<keyword evidence="3 9" id="KW-0963">Cytoplasm</keyword>
<evidence type="ECO:0000256" key="1">
    <source>
        <dbReference type="ARBA" id="ARBA00004496"/>
    </source>
</evidence>
<evidence type="ECO:0000256" key="3">
    <source>
        <dbReference type="ARBA" id="ARBA00022490"/>
    </source>
</evidence>
<comment type="subcellular location">
    <subcellularLocation>
        <location evidence="1 9">Cytoplasm</location>
    </subcellularLocation>
</comment>
<evidence type="ECO:0000256" key="2">
    <source>
        <dbReference type="ARBA" id="ARBA00009174"/>
    </source>
</evidence>
<dbReference type="FunFam" id="3.10.129.10:FF:000001">
    <property type="entry name" value="3-hydroxyacyl-[acyl-carrier-protein] dehydratase FabZ"/>
    <property type="match status" value="1"/>
</dbReference>
<dbReference type="EC" id="4.2.1.59" evidence="9"/>
<dbReference type="EMBL" id="CP042807">
    <property type="protein sequence ID" value="QEE25366.1"/>
    <property type="molecule type" value="Genomic_DNA"/>
</dbReference>
<dbReference type="Proteomes" id="UP000198725">
    <property type="component" value="Unassembled WGS sequence"/>
</dbReference>
<reference evidence="12" key="1">
    <citation type="submission" date="2016-10" db="EMBL/GenBank/DDBJ databases">
        <authorList>
            <person name="Varghese N."/>
            <person name="Submissions S."/>
        </authorList>
    </citation>
    <scope>NUCLEOTIDE SEQUENCE [LARGE SCALE GENOMIC DNA]</scope>
    <source>
        <strain evidence="12">MO64</strain>
    </source>
</reference>
<dbReference type="PANTHER" id="PTHR30272">
    <property type="entry name" value="3-HYDROXYACYL-[ACYL-CARRIER-PROTEIN] DEHYDRATASE"/>
    <property type="match status" value="1"/>
</dbReference>
<reference evidence="10 13" key="3">
    <citation type="submission" date="2019-08" db="EMBL/GenBank/DDBJ databases">
        <title>Complete genome sequence of Rhodanobacter glycinis strain T01E-68 isolated from tomato root.</title>
        <authorList>
            <person name="Weon H.-Y."/>
            <person name="Lee S.A."/>
        </authorList>
    </citation>
    <scope>NUCLEOTIDE SEQUENCE [LARGE SCALE GENOMIC DNA]</scope>
    <source>
        <strain evidence="10 13">T01E-68</strain>
    </source>
</reference>
<name>A0A1I4DK30_9GAMM</name>
<dbReference type="GO" id="GO:0019171">
    <property type="term" value="F:(3R)-hydroxyacyl-[acyl-carrier-protein] dehydratase activity"/>
    <property type="evidence" value="ECO:0007669"/>
    <property type="project" value="UniProtKB-EC"/>
</dbReference>
<evidence type="ECO:0000313" key="13">
    <source>
        <dbReference type="Proteomes" id="UP000321807"/>
    </source>
</evidence>
<evidence type="ECO:0000256" key="5">
    <source>
        <dbReference type="ARBA" id="ARBA00022556"/>
    </source>
</evidence>
<evidence type="ECO:0000256" key="8">
    <source>
        <dbReference type="ARBA" id="ARBA00025049"/>
    </source>
</evidence>
<dbReference type="InterPro" id="IPR029069">
    <property type="entry name" value="HotDog_dom_sf"/>
</dbReference>
<evidence type="ECO:0000313" key="12">
    <source>
        <dbReference type="Proteomes" id="UP000198725"/>
    </source>
</evidence>
<dbReference type="InterPro" id="IPR010084">
    <property type="entry name" value="FabZ"/>
</dbReference>
<dbReference type="InterPro" id="IPR013114">
    <property type="entry name" value="FabA_FabZ"/>
</dbReference>
<evidence type="ECO:0000313" key="10">
    <source>
        <dbReference type="EMBL" id="QEE25366.1"/>
    </source>
</evidence>
<accession>A0A1I4DK30</accession>
<keyword evidence="4 9" id="KW-0444">Lipid biosynthesis</keyword>
<proteinExistence type="inferred from homology"/>
<dbReference type="HAMAP" id="MF_00406">
    <property type="entry name" value="FabZ"/>
    <property type="match status" value="1"/>
</dbReference>
<dbReference type="Gene3D" id="3.10.129.10">
    <property type="entry name" value="Hotdog Thioesterase"/>
    <property type="match status" value="1"/>
</dbReference>